<dbReference type="Proteomes" id="UP000578531">
    <property type="component" value="Unassembled WGS sequence"/>
</dbReference>
<organism evidence="2 3">
    <name type="scientific">Letharia columbiana</name>
    <dbReference type="NCBI Taxonomy" id="112416"/>
    <lineage>
        <taxon>Eukaryota</taxon>
        <taxon>Fungi</taxon>
        <taxon>Dikarya</taxon>
        <taxon>Ascomycota</taxon>
        <taxon>Pezizomycotina</taxon>
        <taxon>Lecanoromycetes</taxon>
        <taxon>OSLEUM clade</taxon>
        <taxon>Lecanoromycetidae</taxon>
        <taxon>Lecanorales</taxon>
        <taxon>Lecanorineae</taxon>
        <taxon>Parmeliaceae</taxon>
        <taxon>Letharia</taxon>
    </lineage>
</organism>
<keyword evidence="3" id="KW-1185">Reference proteome</keyword>
<dbReference type="GeneID" id="59293839"/>
<dbReference type="RefSeq" id="XP_037159055.1">
    <property type="nucleotide sequence ID" value="XM_037314075.1"/>
</dbReference>
<feature type="compositionally biased region" description="Low complexity" evidence="1">
    <location>
        <begin position="1"/>
        <end position="19"/>
    </location>
</feature>
<reference evidence="2 3" key="1">
    <citation type="journal article" date="2020" name="Genomics">
        <title>Complete, high-quality genomes from long-read metagenomic sequencing of two wolf lichen thalli reveals enigmatic genome architecture.</title>
        <authorList>
            <person name="McKenzie S.K."/>
            <person name="Walston R.F."/>
            <person name="Allen J.L."/>
        </authorList>
    </citation>
    <scope>NUCLEOTIDE SEQUENCE [LARGE SCALE GENOMIC DNA]</scope>
    <source>
        <strain evidence="2">WasteWater2</strain>
    </source>
</reference>
<evidence type="ECO:0000313" key="3">
    <source>
        <dbReference type="Proteomes" id="UP000578531"/>
    </source>
</evidence>
<protein>
    <submittedName>
        <fullName evidence="2">Uncharacterized protein</fullName>
    </submittedName>
</protein>
<proteinExistence type="predicted"/>
<feature type="region of interest" description="Disordered" evidence="1">
    <location>
        <begin position="1"/>
        <end position="25"/>
    </location>
</feature>
<dbReference type="AlphaFoldDB" id="A0A8H6CQ17"/>
<comment type="caution">
    <text evidence="2">The sequence shown here is derived from an EMBL/GenBank/DDBJ whole genome shotgun (WGS) entry which is preliminary data.</text>
</comment>
<evidence type="ECO:0000256" key="1">
    <source>
        <dbReference type="SAM" id="MobiDB-lite"/>
    </source>
</evidence>
<sequence length="231" mass="25905">MEDQLTALSSPASTSSMPSTDISWPTGTSTGQLRASWLAMNLNISIWLYIVIGLAKNEPIPTWETLFAITVLQPLLILRSKLPKISAAIYKCAWQLRLCLYRYGTDTPKYHTLPFCLKHIVSPLDIHDPSTSFGTFELFLLTPQRGWVGLDFPKIFSSRGFFSRLFRGEEDLVGRKVYEVEVEQDLKHDHVDAVTSMERITGRVVGKVLGVCEVGDRVAVDIKERSVNSDG</sequence>
<accession>A0A8H6CQ17</accession>
<name>A0A8H6CQ17_9LECA</name>
<gene>
    <name evidence="2" type="ORF">HO173_012203</name>
</gene>
<dbReference type="EMBL" id="JACCJC010000085">
    <property type="protein sequence ID" value="KAF6227564.1"/>
    <property type="molecule type" value="Genomic_DNA"/>
</dbReference>
<evidence type="ECO:0000313" key="2">
    <source>
        <dbReference type="EMBL" id="KAF6227564.1"/>
    </source>
</evidence>